<dbReference type="eggNOG" id="COG2002">
    <property type="taxonomic scope" value="Bacteria"/>
</dbReference>
<proteinExistence type="predicted"/>
<dbReference type="GO" id="GO:0003677">
    <property type="term" value="F:DNA binding"/>
    <property type="evidence" value="ECO:0007669"/>
    <property type="project" value="InterPro"/>
</dbReference>
<evidence type="ECO:0000259" key="1">
    <source>
        <dbReference type="SMART" id="SM00966"/>
    </source>
</evidence>
<dbReference type="Gene3D" id="2.10.260.10">
    <property type="match status" value="1"/>
</dbReference>
<reference evidence="2 3" key="1">
    <citation type="submission" date="2010-04" db="EMBL/GenBank/DDBJ databases">
        <authorList>
            <person name="Muzny D."/>
            <person name="Qin X."/>
            <person name="Deng J."/>
            <person name="Jiang H."/>
            <person name="Liu Y."/>
            <person name="Qu J."/>
            <person name="Song X.-Z."/>
            <person name="Zhang L."/>
            <person name="Thornton R."/>
            <person name="Coyle M."/>
            <person name="Francisco L."/>
            <person name="Jackson L."/>
            <person name="Javaid M."/>
            <person name="Korchina V."/>
            <person name="Kovar C."/>
            <person name="Mata R."/>
            <person name="Mathew T."/>
            <person name="Ngo R."/>
            <person name="Nguyen L."/>
            <person name="Nguyen N."/>
            <person name="Okwuonu G."/>
            <person name="Ongeri F."/>
            <person name="Pham C."/>
            <person name="Simmons D."/>
            <person name="Wilczek-Boney K."/>
            <person name="Hale W."/>
            <person name="Jakkamsetti A."/>
            <person name="Pham P."/>
            <person name="Ruth R."/>
            <person name="San Lucas F."/>
            <person name="Warren J."/>
            <person name="Zhang J."/>
            <person name="Zhao Z."/>
            <person name="Zhou C."/>
            <person name="Zhu D."/>
            <person name="Lee S."/>
            <person name="Bess C."/>
            <person name="Blankenburg K."/>
            <person name="Forbes L."/>
            <person name="Fu Q."/>
            <person name="Gubbala S."/>
            <person name="Hirani K."/>
            <person name="Jayaseelan J.C."/>
            <person name="Lara F."/>
            <person name="Munidasa M."/>
            <person name="Palculict T."/>
            <person name="Patil S."/>
            <person name="Pu L.-L."/>
            <person name="Saada N."/>
            <person name="Tang L."/>
            <person name="Weissenberger G."/>
            <person name="Zhu Y."/>
            <person name="Hemphill L."/>
            <person name="Shang Y."/>
            <person name="Youmans B."/>
            <person name="Ayvaz T."/>
            <person name="Ross M."/>
            <person name="Santibanez J."/>
            <person name="Aqrawi P."/>
            <person name="Gross S."/>
            <person name="Joshi V."/>
            <person name="Fowler G."/>
            <person name="Nazareth L."/>
            <person name="Reid J."/>
            <person name="Worley K."/>
            <person name="Petrosino J."/>
            <person name="Highlander S."/>
            <person name="Gibbs R."/>
        </authorList>
    </citation>
    <scope>NUCLEOTIDE SEQUENCE [LARGE SCALE GENOMIC DNA]</scope>
    <source>
        <strain evidence="2 3">DSM 11664</strain>
    </source>
</reference>
<dbReference type="SUPFAM" id="SSF89447">
    <property type="entry name" value="AbrB/MazE/MraZ-like"/>
    <property type="match status" value="1"/>
</dbReference>
<organism evidence="2 3">
    <name type="scientific">Lactobacillus amylolyticus DSM 11664</name>
    <dbReference type="NCBI Taxonomy" id="585524"/>
    <lineage>
        <taxon>Bacteria</taxon>
        <taxon>Bacillati</taxon>
        <taxon>Bacillota</taxon>
        <taxon>Bacilli</taxon>
        <taxon>Lactobacillales</taxon>
        <taxon>Lactobacillaceae</taxon>
        <taxon>Lactobacillus</taxon>
    </lineage>
</organism>
<keyword evidence="3" id="KW-1185">Reference proteome</keyword>
<dbReference type="InterPro" id="IPR037914">
    <property type="entry name" value="SpoVT-AbrB_sf"/>
</dbReference>
<name>D4YU80_9LACO</name>
<dbReference type="RefSeq" id="WP_006352242.1">
    <property type="nucleotide sequence ID" value="NZ_ADNY01000042.1"/>
</dbReference>
<dbReference type="EMBL" id="ADNY01000042">
    <property type="protein sequence ID" value="EFG55226.1"/>
    <property type="molecule type" value="Genomic_DNA"/>
</dbReference>
<dbReference type="PATRIC" id="fig|585524.9.peg.253"/>
<dbReference type="InterPro" id="IPR007159">
    <property type="entry name" value="SpoVT-AbrB_dom"/>
</dbReference>
<dbReference type="AlphaFoldDB" id="D4YU80"/>
<feature type="domain" description="SpoVT-AbrB" evidence="1">
    <location>
        <begin position="5"/>
        <end position="52"/>
    </location>
</feature>
<dbReference type="SMART" id="SM00966">
    <property type="entry name" value="SpoVT_AbrB"/>
    <property type="match status" value="1"/>
</dbReference>
<accession>D4YU80</accession>
<dbReference type="OrthoDB" id="9811597at2"/>
<protein>
    <submittedName>
        <fullName evidence="2">Transcriptional regulator, AbrB family</fullName>
    </submittedName>
</protein>
<evidence type="ECO:0000313" key="2">
    <source>
        <dbReference type="EMBL" id="EFG55226.1"/>
    </source>
</evidence>
<sequence length="82" mass="9412">MQVQAKITSKNQITIPKAVRDTLKLNKNDKTIVFNIKDNESVTLEKPKNNLWDIVDAQEKVYGNIDTPEIDWGQDVGEERID</sequence>
<evidence type="ECO:0000313" key="3">
    <source>
        <dbReference type="Proteomes" id="UP000004069"/>
    </source>
</evidence>
<dbReference type="NCBIfam" id="TIGR01439">
    <property type="entry name" value="lp_hng_hel_AbrB"/>
    <property type="match status" value="1"/>
</dbReference>
<gene>
    <name evidence="2" type="ORF">HMPREF0493_1091</name>
</gene>
<dbReference type="Proteomes" id="UP000004069">
    <property type="component" value="Unassembled WGS sequence"/>
</dbReference>
<comment type="caution">
    <text evidence="2">The sequence shown here is derived from an EMBL/GenBank/DDBJ whole genome shotgun (WGS) entry which is preliminary data.</text>
</comment>
<dbReference type="Pfam" id="PF04014">
    <property type="entry name" value="MazE_antitoxin"/>
    <property type="match status" value="1"/>
</dbReference>